<evidence type="ECO:0000256" key="1">
    <source>
        <dbReference type="SAM" id="Phobius"/>
    </source>
</evidence>
<sequence length="157" mass="17873">MFEEILRWLHVIGACVLLGTGAGIAFFMLMAHLSRDARIIAHTAGVVVIADMVFTTSAVVVQPITGWFLARELGWEMREGWVALSLALYVFTGVFWLPVVWIQAKLRNIARVCVEQRTELPQRYFKLFRIWFACGFPAFAAVLTILWLMLARPLIVF</sequence>
<feature type="transmembrane region" description="Helical" evidence="1">
    <location>
        <begin position="81"/>
        <end position="102"/>
    </location>
</feature>
<evidence type="ECO:0000313" key="2">
    <source>
        <dbReference type="EMBL" id="SCZ50870.1"/>
    </source>
</evidence>
<dbReference type="OrthoDB" id="9786302at2"/>
<keyword evidence="1" id="KW-0812">Transmembrane</keyword>
<keyword evidence="1" id="KW-1133">Transmembrane helix</keyword>
<dbReference type="AlphaFoldDB" id="A0A1G5PP10"/>
<feature type="transmembrane region" description="Helical" evidence="1">
    <location>
        <begin position="39"/>
        <end position="61"/>
    </location>
</feature>
<dbReference type="Pfam" id="PF10027">
    <property type="entry name" value="DUF2269"/>
    <property type="match status" value="1"/>
</dbReference>
<keyword evidence="1" id="KW-0472">Membrane</keyword>
<protein>
    <submittedName>
        <fullName evidence="2">Uncharacterized membrane protein</fullName>
    </submittedName>
</protein>
<proteinExistence type="predicted"/>
<name>A0A1G5PP10_9RHOB</name>
<gene>
    <name evidence="2" type="ORF">SAMN04488118_101372</name>
</gene>
<organism evidence="2 3">
    <name type="scientific">Epibacterium ulvae</name>
    <dbReference type="NCBI Taxonomy" id="1156985"/>
    <lineage>
        <taxon>Bacteria</taxon>
        <taxon>Pseudomonadati</taxon>
        <taxon>Pseudomonadota</taxon>
        <taxon>Alphaproteobacteria</taxon>
        <taxon>Rhodobacterales</taxon>
        <taxon>Roseobacteraceae</taxon>
        <taxon>Epibacterium</taxon>
    </lineage>
</organism>
<dbReference type="EMBL" id="FMWG01000001">
    <property type="protein sequence ID" value="SCZ50870.1"/>
    <property type="molecule type" value="Genomic_DNA"/>
</dbReference>
<accession>A0A1G5PP10</accession>
<dbReference type="Proteomes" id="UP000198767">
    <property type="component" value="Unassembled WGS sequence"/>
</dbReference>
<feature type="transmembrane region" description="Helical" evidence="1">
    <location>
        <begin position="130"/>
        <end position="150"/>
    </location>
</feature>
<reference evidence="2 3" key="1">
    <citation type="submission" date="2016-10" db="EMBL/GenBank/DDBJ databases">
        <authorList>
            <person name="de Groot N.N."/>
        </authorList>
    </citation>
    <scope>NUCLEOTIDE SEQUENCE [LARGE SCALE GENOMIC DNA]</scope>
    <source>
        <strain evidence="2 3">U95</strain>
    </source>
</reference>
<dbReference type="InterPro" id="IPR018729">
    <property type="entry name" value="DUF2269_transmembrane"/>
</dbReference>
<evidence type="ECO:0000313" key="3">
    <source>
        <dbReference type="Proteomes" id="UP000198767"/>
    </source>
</evidence>
<dbReference type="RefSeq" id="WP_090215286.1">
    <property type="nucleotide sequence ID" value="NZ_CANMPF010000002.1"/>
</dbReference>
<keyword evidence="3" id="KW-1185">Reference proteome</keyword>
<dbReference type="STRING" id="1156985.SAMN04488118_101372"/>
<feature type="transmembrane region" description="Helical" evidence="1">
    <location>
        <begin position="6"/>
        <end position="27"/>
    </location>
</feature>